<organism evidence="7 8">
    <name type="scientific">Eeniella nana</name>
    <name type="common">Yeast</name>
    <name type="synonym">Brettanomyces nanus</name>
    <dbReference type="NCBI Taxonomy" id="13502"/>
    <lineage>
        <taxon>Eukaryota</taxon>
        <taxon>Fungi</taxon>
        <taxon>Dikarya</taxon>
        <taxon>Ascomycota</taxon>
        <taxon>Saccharomycotina</taxon>
        <taxon>Pichiomycetes</taxon>
        <taxon>Pichiales</taxon>
        <taxon>Pichiaceae</taxon>
        <taxon>Brettanomyces</taxon>
    </lineage>
</organism>
<evidence type="ECO:0000256" key="5">
    <source>
        <dbReference type="ARBA" id="ARBA00023136"/>
    </source>
</evidence>
<keyword evidence="3 6" id="KW-0812">Transmembrane</keyword>
<dbReference type="GO" id="GO:0005886">
    <property type="term" value="C:plasma membrane"/>
    <property type="evidence" value="ECO:0007669"/>
    <property type="project" value="TreeGrafter"/>
</dbReference>
<dbReference type="KEGG" id="bnn:FOA43_003769"/>
<dbReference type="InterPro" id="IPR000791">
    <property type="entry name" value="Gpr1/Fun34/SatP-like"/>
</dbReference>
<evidence type="ECO:0008006" key="9">
    <source>
        <dbReference type="Google" id="ProtNLM"/>
    </source>
</evidence>
<feature type="transmembrane region" description="Helical" evidence="6">
    <location>
        <begin position="135"/>
        <end position="154"/>
    </location>
</feature>
<evidence type="ECO:0000313" key="8">
    <source>
        <dbReference type="Proteomes" id="UP000662931"/>
    </source>
</evidence>
<proteinExistence type="inferred from homology"/>
<protein>
    <recommendedName>
        <fullName evidence="9">GPR1/FUN34/yaaH family protein</fullName>
    </recommendedName>
</protein>
<reference evidence="7" key="1">
    <citation type="submission" date="2020-10" db="EMBL/GenBank/DDBJ databases">
        <authorList>
            <person name="Roach M.J.R."/>
        </authorList>
    </citation>
    <scope>NUCLEOTIDE SEQUENCE</scope>
    <source>
        <strain evidence="7">CBS 1945</strain>
    </source>
</reference>
<feature type="transmembrane region" description="Helical" evidence="6">
    <location>
        <begin position="191"/>
        <end position="209"/>
    </location>
</feature>
<feature type="transmembrane region" description="Helical" evidence="6">
    <location>
        <begin position="101"/>
        <end position="123"/>
    </location>
</feature>
<evidence type="ECO:0000256" key="2">
    <source>
        <dbReference type="ARBA" id="ARBA00005587"/>
    </source>
</evidence>
<evidence type="ECO:0000256" key="3">
    <source>
        <dbReference type="ARBA" id="ARBA00022692"/>
    </source>
</evidence>
<comment type="similarity">
    <text evidence="2">Belongs to the acetate uptake transporter (AceTr) (TC 2.A.96) family.</text>
</comment>
<keyword evidence="5 6" id="KW-0472">Membrane</keyword>
<feature type="transmembrane region" description="Helical" evidence="6">
    <location>
        <begin position="160"/>
        <end position="179"/>
    </location>
</feature>
<evidence type="ECO:0000256" key="1">
    <source>
        <dbReference type="ARBA" id="ARBA00004141"/>
    </source>
</evidence>
<sequence length="245" mass="26306">MSGSEQVSSGDAETAAVPDYKEEMITKNKLLQKNSGRRPFPTSCASGIAVIGITLFTLGLILCEAKEVQSPAILSGCLFFASGLVELITGIWAIVDNNLFGSTFMLCYGGLFLSLGVIVSDAFGTEAAYSSSDEYNNASGFYLTAWTVFTFFLWSSTFKSTLAIFALMGLLFLFLLLYPIATFTGSKGVKVASGVVCFITGCGCFYGVYDGLNTAANAFVRTPDDWLKMSASRHQPEDDSLIEIV</sequence>
<dbReference type="GO" id="GO:0015123">
    <property type="term" value="F:acetate transmembrane transporter activity"/>
    <property type="evidence" value="ECO:0007669"/>
    <property type="project" value="TreeGrafter"/>
</dbReference>
<dbReference type="AlphaFoldDB" id="A0A875RQA9"/>
<keyword evidence="8" id="KW-1185">Reference proteome</keyword>
<feature type="transmembrane region" description="Helical" evidence="6">
    <location>
        <begin position="73"/>
        <end position="95"/>
    </location>
</feature>
<accession>A0A875RQA9</accession>
<gene>
    <name evidence="7" type="ORF">FOA43_003769</name>
</gene>
<dbReference type="PANTHER" id="PTHR31123:SF1">
    <property type="entry name" value="ACCUMULATION OF DYADS PROTEIN 2-RELATED"/>
    <property type="match status" value="1"/>
</dbReference>
<dbReference type="PANTHER" id="PTHR31123">
    <property type="entry name" value="ACCUMULATION OF DYADS PROTEIN 2-RELATED"/>
    <property type="match status" value="1"/>
</dbReference>
<keyword evidence="4 6" id="KW-1133">Transmembrane helix</keyword>
<dbReference type="EMBL" id="CP064815">
    <property type="protein sequence ID" value="QPG76380.1"/>
    <property type="molecule type" value="Genomic_DNA"/>
</dbReference>
<evidence type="ECO:0000313" key="7">
    <source>
        <dbReference type="EMBL" id="QPG76380.1"/>
    </source>
</evidence>
<dbReference type="RefSeq" id="XP_038779945.1">
    <property type="nucleotide sequence ID" value="XM_038924017.1"/>
</dbReference>
<dbReference type="Pfam" id="PF01184">
    <property type="entry name" value="Gpr1_Fun34_YaaH"/>
    <property type="match status" value="1"/>
</dbReference>
<dbReference type="GeneID" id="62197169"/>
<comment type="subcellular location">
    <subcellularLocation>
        <location evidence="1">Membrane</location>
        <topology evidence="1">Multi-pass membrane protein</topology>
    </subcellularLocation>
</comment>
<dbReference type="Proteomes" id="UP000662931">
    <property type="component" value="Chromosome 4"/>
</dbReference>
<dbReference type="OrthoDB" id="3648309at2759"/>
<name>A0A875RQA9_EENNA</name>
<feature type="transmembrane region" description="Helical" evidence="6">
    <location>
        <begin position="40"/>
        <end position="61"/>
    </location>
</feature>
<dbReference type="InterPro" id="IPR051633">
    <property type="entry name" value="AceTr"/>
</dbReference>
<evidence type="ECO:0000256" key="4">
    <source>
        <dbReference type="ARBA" id="ARBA00022989"/>
    </source>
</evidence>
<evidence type="ECO:0000256" key="6">
    <source>
        <dbReference type="SAM" id="Phobius"/>
    </source>
</evidence>